<feature type="domain" description="Methyl-accepting transducer" evidence="10">
    <location>
        <begin position="421"/>
        <end position="650"/>
    </location>
</feature>
<protein>
    <submittedName>
        <fullName evidence="11">Methyl-accepting chemotaxis protein</fullName>
    </submittedName>
</protein>
<keyword evidence="2" id="KW-1003">Cell membrane</keyword>
<dbReference type="PROSITE" id="PS50111">
    <property type="entry name" value="CHEMOTAXIS_TRANSDUC_2"/>
    <property type="match status" value="1"/>
</dbReference>
<dbReference type="GO" id="GO:0004888">
    <property type="term" value="F:transmembrane signaling receptor activity"/>
    <property type="evidence" value="ECO:0007669"/>
    <property type="project" value="InterPro"/>
</dbReference>
<comment type="similarity">
    <text evidence="7">Belongs to the methyl-accepting chemotaxis (MCP) protein family.</text>
</comment>
<organism evidence="11 12">
    <name type="scientific">Lacrimispora amygdalina</name>
    <dbReference type="NCBI Taxonomy" id="253257"/>
    <lineage>
        <taxon>Bacteria</taxon>
        <taxon>Bacillati</taxon>
        <taxon>Bacillota</taxon>
        <taxon>Clostridia</taxon>
        <taxon>Lachnospirales</taxon>
        <taxon>Lachnospiraceae</taxon>
        <taxon>Lacrimispora</taxon>
    </lineage>
</organism>
<dbReference type="GO" id="GO:0007165">
    <property type="term" value="P:signal transduction"/>
    <property type="evidence" value="ECO:0007669"/>
    <property type="project" value="UniProtKB-KW"/>
</dbReference>
<accession>A0A3E2NDF7</accession>
<evidence type="ECO:0000256" key="9">
    <source>
        <dbReference type="SAM" id="Phobius"/>
    </source>
</evidence>
<keyword evidence="6 9" id="KW-0472">Membrane</keyword>
<dbReference type="InterPro" id="IPR004089">
    <property type="entry name" value="MCPsignal_dom"/>
</dbReference>
<evidence type="ECO:0000256" key="2">
    <source>
        <dbReference type="ARBA" id="ARBA00022475"/>
    </source>
</evidence>
<dbReference type="EMBL" id="QOHO01000029">
    <property type="protein sequence ID" value="RFZ79026.1"/>
    <property type="molecule type" value="Genomic_DNA"/>
</dbReference>
<dbReference type="InterPro" id="IPR051310">
    <property type="entry name" value="MCP_chemotaxis"/>
</dbReference>
<evidence type="ECO:0000256" key="1">
    <source>
        <dbReference type="ARBA" id="ARBA00004651"/>
    </source>
</evidence>
<dbReference type="PANTHER" id="PTHR43531">
    <property type="entry name" value="PROTEIN ICFG"/>
    <property type="match status" value="1"/>
</dbReference>
<dbReference type="GO" id="GO:0006935">
    <property type="term" value="P:chemotaxis"/>
    <property type="evidence" value="ECO:0007669"/>
    <property type="project" value="UniProtKB-KW"/>
</dbReference>
<dbReference type="PRINTS" id="PR00260">
    <property type="entry name" value="CHEMTRNSDUCR"/>
</dbReference>
<dbReference type="Pfam" id="PF02743">
    <property type="entry name" value="dCache_1"/>
    <property type="match status" value="1"/>
</dbReference>
<dbReference type="Gene3D" id="3.30.450.20">
    <property type="entry name" value="PAS domain"/>
    <property type="match status" value="1"/>
</dbReference>
<feature type="transmembrane region" description="Helical" evidence="9">
    <location>
        <begin position="20"/>
        <end position="40"/>
    </location>
</feature>
<evidence type="ECO:0000256" key="6">
    <source>
        <dbReference type="ARBA" id="ARBA00023136"/>
    </source>
</evidence>
<keyword evidence="4 9" id="KW-0812">Transmembrane</keyword>
<dbReference type="InterPro" id="IPR033479">
    <property type="entry name" value="dCache_1"/>
</dbReference>
<dbReference type="CDD" id="cd12912">
    <property type="entry name" value="PDC2_MCP_like"/>
    <property type="match status" value="1"/>
</dbReference>
<dbReference type="SUPFAM" id="SSF103190">
    <property type="entry name" value="Sensory domain-like"/>
    <property type="match status" value="1"/>
</dbReference>
<dbReference type="Gene3D" id="6.10.340.10">
    <property type="match status" value="1"/>
</dbReference>
<dbReference type="SUPFAM" id="SSF58104">
    <property type="entry name" value="Methyl-accepting chemotaxis protein (MCP) signaling domain"/>
    <property type="match status" value="1"/>
</dbReference>
<gene>
    <name evidence="11" type="ORF">DS742_10540</name>
</gene>
<dbReference type="GO" id="GO:0005886">
    <property type="term" value="C:plasma membrane"/>
    <property type="evidence" value="ECO:0007669"/>
    <property type="project" value="UniProtKB-SubCell"/>
</dbReference>
<evidence type="ECO:0000313" key="12">
    <source>
        <dbReference type="Proteomes" id="UP000260680"/>
    </source>
</evidence>
<keyword evidence="3" id="KW-0145">Chemotaxis</keyword>
<dbReference type="AlphaFoldDB" id="A0A3E2NDF7"/>
<dbReference type="SMART" id="SM00283">
    <property type="entry name" value="MA"/>
    <property type="match status" value="1"/>
</dbReference>
<comment type="caution">
    <text evidence="11">The sequence shown here is derived from an EMBL/GenBank/DDBJ whole genome shotgun (WGS) entry which is preliminary data.</text>
</comment>
<name>A0A3E2NDF7_9FIRM</name>
<comment type="subcellular location">
    <subcellularLocation>
        <location evidence="1">Cell membrane</location>
        <topology evidence="1">Multi-pass membrane protein</topology>
    </subcellularLocation>
</comment>
<evidence type="ECO:0000259" key="10">
    <source>
        <dbReference type="PROSITE" id="PS50111"/>
    </source>
</evidence>
<keyword evidence="5 9" id="KW-1133">Transmembrane helix</keyword>
<evidence type="ECO:0000256" key="5">
    <source>
        <dbReference type="ARBA" id="ARBA00022989"/>
    </source>
</evidence>
<sequence length="665" mass="71920">MNNNKLQKATTIKRKIRSMIMVTVSASLIFVGFLTCFLNFSSTIYILKNNLKTTATVAAGQVEYRLKSTLNIVETLGTVKEFSVDTIPITEKLEILEQYKKSYNWSQVYLFNKDGVSLANSELNVYDRQYFITALAGKSNISDPIYSRDSGEYVCAVAAPIWKDGIRNSEVIGAVMACMDVSSLNTLVSSINVSKNGYAYITDSKGTMIAHPNYELIKNLTNYIEEAKKDPQYASLAAVLKEMISGKNGFGSYKYQGQNKYLAYAPIEETNGWSIAISAPVNDFLSGTVQSIAMTIAVIVLTLIISFLSAAKLANAIGKPIHICTTRLQKLAEGDFHSIVADIKTNDETMLLTQSAKTLTSSLQSIIEDVKYLLGEMARGNFSARPQIPESAYVGDMHEIYKSISYMSNNITDTLHQIDIASSQVTSGAEQLAAGATGLAQGATEQASSIEELAASFDEISSRTKLNTSNATASEKYMSELGEKIKFSNDQMNSLISAMNEINTTSAEIGKIIKVIEEIAFQTNILALNAAVEAARAGSVGKGFAVVADEVRSLAAKSSQAASSTTALIERSILAVEEGSRMVDETGLSLKEVVEKTEIAVRSMREIISATEQENDAINQMLIGVDQISKVVQSNSAAAEESASTAEELSAQAVSLKSLVGSFKF</sequence>
<dbReference type="OrthoDB" id="9814363at2"/>
<dbReference type="CDD" id="cd12914">
    <property type="entry name" value="PDC1_DGC_like"/>
    <property type="match status" value="1"/>
</dbReference>
<dbReference type="PANTHER" id="PTHR43531:SF11">
    <property type="entry name" value="METHYL-ACCEPTING CHEMOTAXIS PROTEIN 3"/>
    <property type="match status" value="1"/>
</dbReference>
<evidence type="ECO:0000313" key="11">
    <source>
        <dbReference type="EMBL" id="RFZ79026.1"/>
    </source>
</evidence>
<evidence type="ECO:0000256" key="7">
    <source>
        <dbReference type="ARBA" id="ARBA00029447"/>
    </source>
</evidence>
<evidence type="ECO:0000256" key="8">
    <source>
        <dbReference type="PROSITE-ProRule" id="PRU00284"/>
    </source>
</evidence>
<dbReference type="Proteomes" id="UP000260680">
    <property type="component" value="Unassembled WGS sequence"/>
</dbReference>
<proteinExistence type="inferred from homology"/>
<evidence type="ECO:0000256" key="3">
    <source>
        <dbReference type="ARBA" id="ARBA00022500"/>
    </source>
</evidence>
<dbReference type="InterPro" id="IPR029151">
    <property type="entry name" value="Sensor-like_sf"/>
</dbReference>
<dbReference type="Pfam" id="PF00015">
    <property type="entry name" value="MCPsignal"/>
    <property type="match status" value="1"/>
</dbReference>
<dbReference type="Gene3D" id="1.10.287.950">
    <property type="entry name" value="Methyl-accepting chemotaxis protein"/>
    <property type="match status" value="1"/>
</dbReference>
<dbReference type="InterPro" id="IPR004090">
    <property type="entry name" value="Chemotax_Me-accpt_rcpt"/>
</dbReference>
<dbReference type="RefSeq" id="WP_117416962.1">
    <property type="nucleotide sequence ID" value="NZ_QOHO01000029.1"/>
</dbReference>
<keyword evidence="8" id="KW-0807">Transducer</keyword>
<reference evidence="11 12" key="1">
    <citation type="submission" date="2018-07" db="EMBL/GenBank/DDBJ databases">
        <title>New species, Clostridium PI-S10-A1B.</title>
        <authorList>
            <person name="Krishna G."/>
            <person name="Summeta K."/>
            <person name="Shikha S."/>
            <person name="Prabhu P.B."/>
            <person name="Suresh K."/>
        </authorList>
    </citation>
    <scope>NUCLEOTIDE SEQUENCE [LARGE SCALE GENOMIC DNA]</scope>
    <source>
        <strain evidence="11 12">PI-S10-A1B</strain>
    </source>
</reference>
<evidence type="ECO:0000256" key="4">
    <source>
        <dbReference type="ARBA" id="ARBA00022692"/>
    </source>
</evidence>